<keyword evidence="5" id="KW-0406">Ion transport</keyword>
<dbReference type="GO" id="GO:0016020">
    <property type="term" value="C:membrane"/>
    <property type="evidence" value="ECO:0007669"/>
    <property type="project" value="UniProtKB-SubCell"/>
</dbReference>
<evidence type="ECO:0000256" key="3">
    <source>
        <dbReference type="ARBA" id="ARBA00022989"/>
    </source>
</evidence>
<dbReference type="FunFam" id="2.70.170.10:FF:000028">
    <property type="entry name" value="AcetylCholine Receptor"/>
    <property type="match status" value="1"/>
</dbReference>
<dbReference type="InterPro" id="IPR036719">
    <property type="entry name" value="Neuro-gated_channel_TM_sf"/>
</dbReference>
<evidence type="ECO:0000256" key="1">
    <source>
        <dbReference type="ARBA" id="ARBA00004141"/>
    </source>
</evidence>
<dbReference type="GO" id="GO:0005230">
    <property type="term" value="F:extracellular ligand-gated monoatomic ion channel activity"/>
    <property type="evidence" value="ECO:0007669"/>
    <property type="project" value="InterPro"/>
</dbReference>
<keyword evidence="9" id="KW-1185">Reference proteome</keyword>
<feature type="transmembrane region" description="Helical" evidence="5">
    <location>
        <begin position="247"/>
        <end position="265"/>
    </location>
</feature>
<dbReference type="InterPro" id="IPR038050">
    <property type="entry name" value="Neuro_actylchol_rec"/>
</dbReference>
<reference evidence="10" key="1">
    <citation type="submission" date="2025-08" db="UniProtKB">
        <authorList>
            <consortium name="RefSeq"/>
        </authorList>
    </citation>
    <scope>IDENTIFICATION</scope>
    <source>
        <tissue evidence="10">Gonads</tissue>
    </source>
</reference>
<dbReference type="OrthoDB" id="6270741at2759"/>
<dbReference type="Gene3D" id="2.70.170.10">
    <property type="entry name" value="Neurotransmitter-gated ion-channel ligand-binding domain"/>
    <property type="match status" value="1"/>
</dbReference>
<dbReference type="FunFam" id="1.20.58.390:FF:000043">
    <property type="entry name" value="AcetylCholine Receptor"/>
    <property type="match status" value="1"/>
</dbReference>
<evidence type="ECO:0000256" key="4">
    <source>
        <dbReference type="ARBA" id="ARBA00023136"/>
    </source>
</evidence>
<feature type="transmembrane region" description="Helical" evidence="5">
    <location>
        <begin position="277"/>
        <end position="302"/>
    </location>
</feature>
<feature type="transmembrane region" description="Helical" evidence="5">
    <location>
        <begin position="314"/>
        <end position="333"/>
    </location>
</feature>
<dbReference type="PROSITE" id="PS00236">
    <property type="entry name" value="NEUROTR_ION_CHANNEL"/>
    <property type="match status" value="1"/>
</dbReference>
<dbReference type="Pfam" id="PF02931">
    <property type="entry name" value="Neur_chan_LBD"/>
    <property type="match status" value="1"/>
</dbReference>
<feature type="compositionally biased region" description="Basic and acidic residues" evidence="6">
    <location>
        <begin position="338"/>
        <end position="351"/>
    </location>
</feature>
<dbReference type="PANTHER" id="PTHR18945">
    <property type="entry name" value="NEUROTRANSMITTER GATED ION CHANNEL"/>
    <property type="match status" value="1"/>
</dbReference>
<accession>A0A1S3JM39</accession>
<proteinExistence type="inferred from homology"/>
<dbReference type="AlphaFoldDB" id="A0A1S3JM39"/>
<dbReference type="Proteomes" id="UP000085678">
    <property type="component" value="Unplaced"/>
</dbReference>
<dbReference type="STRING" id="7574.A0A1S3JM39"/>
<comment type="similarity">
    <text evidence="5">Belongs to the ligand-gated ion channel (TC 1.A.9) family.</text>
</comment>
<organism evidence="9 10">
    <name type="scientific">Lingula anatina</name>
    <name type="common">Brachiopod</name>
    <name type="synonym">Lingula unguis</name>
    <dbReference type="NCBI Taxonomy" id="7574"/>
    <lineage>
        <taxon>Eukaryota</taxon>
        <taxon>Metazoa</taxon>
        <taxon>Spiralia</taxon>
        <taxon>Lophotrochozoa</taxon>
        <taxon>Brachiopoda</taxon>
        <taxon>Linguliformea</taxon>
        <taxon>Lingulata</taxon>
        <taxon>Lingulida</taxon>
        <taxon>Linguloidea</taxon>
        <taxon>Lingulidae</taxon>
        <taxon>Lingula</taxon>
    </lineage>
</organism>
<sequence length="483" mass="55541">MASISVFSVHNRREVRESYEEKLITDLFADYDSRSRPRLNSTESVQVRVKFVLVQLNNLEWQDERLTWDPKHYGGLRSVVVSSQMLWLPDIALQNSASEIYHSSFQDAKFRITVGNTGHVLWLPGGKFFTNCELDIQYFPFDDQTCKLHFTNWAYTGLQVNLLNASSKIPLENYKLNGEWDIVATKASREDVYFYCCPEVPYPSVYFTIFMRRKFLYHLTNIVTPCLMLSILVAVVFYLPPDDGEKIALGITVLLSFSVFLLLIAESMPRISESVPIISIYLSIFIGLTTVSIFWTVLVLNVHHRTIITPVPKWLRLLLFECLARMLCMHHVVPKADDQKNGAKRDSKYSEMGEDGENSHLMTPLDHVGARLSSQRISTGSNGIEGPIRCALHAPSFSVQKSKSPYVERSYFTRMLEEVVDHLRLMSKNRREEEEEEWQRSEWRAAACIIDRFFFLLSMAIILVSSVAVLLFIPLNKPDLKVT</sequence>
<dbReference type="InterPro" id="IPR036734">
    <property type="entry name" value="Neur_chan_lig-bd_sf"/>
</dbReference>
<comment type="subcellular location">
    <subcellularLocation>
        <location evidence="1">Membrane</location>
        <topology evidence="1">Multi-pass membrane protein</topology>
    </subcellularLocation>
</comment>
<keyword evidence="5" id="KW-0407">Ion channel</keyword>
<evidence type="ECO:0000256" key="6">
    <source>
        <dbReference type="SAM" id="MobiDB-lite"/>
    </source>
</evidence>
<dbReference type="InterPro" id="IPR006201">
    <property type="entry name" value="Neur_channel"/>
</dbReference>
<dbReference type="SUPFAM" id="SSF90112">
    <property type="entry name" value="Neurotransmitter-gated ion-channel transmembrane pore"/>
    <property type="match status" value="1"/>
</dbReference>
<evidence type="ECO:0000259" key="7">
    <source>
        <dbReference type="Pfam" id="PF02931"/>
    </source>
</evidence>
<dbReference type="PRINTS" id="PR00252">
    <property type="entry name" value="NRIONCHANNEL"/>
</dbReference>
<keyword evidence="2 5" id="KW-0812">Transmembrane</keyword>
<keyword evidence="5" id="KW-0813">Transport</keyword>
<dbReference type="Pfam" id="PF02932">
    <property type="entry name" value="Neur_chan_memb"/>
    <property type="match status" value="1"/>
</dbReference>
<feature type="domain" description="Neurotransmitter-gated ion-channel transmembrane" evidence="8">
    <location>
        <begin position="222"/>
        <end position="467"/>
    </location>
</feature>
<dbReference type="SUPFAM" id="SSF63712">
    <property type="entry name" value="Nicotinic receptor ligand binding domain-like"/>
    <property type="match status" value="1"/>
</dbReference>
<dbReference type="InParanoid" id="A0A1S3JM39"/>
<evidence type="ECO:0000259" key="8">
    <source>
        <dbReference type="Pfam" id="PF02932"/>
    </source>
</evidence>
<dbReference type="CDD" id="cd18997">
    <property type="entry name" value="LGIC_ECD_nAChR"/>
    <property type="match status" value="1"/>
</dbReference>
<feature type="transmembrane region" description="Helical" evidence="5">
    <location>
        <begin position="215"/>
        <end position="241"/>
    </location>
</feature>
<dbReference type="RefSeq" id="XP_013411442.1">
    <property type="nucleotide sequence ID" value="XM_013555988.1"/>
</dbReference>
<dbReference type="GO" id="GO:0004888">
    <property type="term" value="F:transmembrane signaling receptor activity"/>
    <property type="evidence" value="ECO:0007669"/>
    <property type="project" value="InterPro"/>
</dbReference>
<gene>
    <name evidence="10" type="primary">LOC106174426</name>
</gene>
<dbReference type="InterPro" id="IPR018000">
    <property type="entry name" value="Neurotransmitter_ion_chnl_CS"/>
</dbReference>
<evidence type="ECO:0000256" key="2">
    <source>
        <dbReference type="ARBA" id="ARBA00022692"/>
    </source>
</evidence>
<dbReference type="GeneID" id="106174426"/>
<keyword evidence="4 5" id="KW-0472">Membrane</keyword>
<feature type="domain" description="Neurotransmitter-gated ion-channel ligand-binding" evidence="7">
    <location>
        <begin position="20"/>
        <end position="214"/>
    </location>
</feature>
<dbReference type="Gene3D" id="1.20.58.390">
    <property type="entry name" value="Neurotransmitter-gated ion-channel transmembrane domain"/>
    <property type="match status" value="1"/>
</dbReference>
<keyword evidence="3 5" id="KW-1133">Transmembrane helix</keyword>
<dbReference type="CDD" id="cd19051">
    <property type="entry name" value="LGIC_TM_cation"/>
    <property type="match status" value="1"/>
</dbReference>
<evidence type="ECO:0000313" key="9">
    <source>
        <dbReference type="Proteomes" id="UP000085678"/>
    </source>
</evidence>
<feature type="transmembrane region" description="Helical" evidence="5">
    <location>
        <begin position="453"/>
        <end position="473"/>
    </location>
</feature>
<evidence type="ECO:0000313" key="10">
    <source>
        <dbReference type="RefSeq" id="XP_013411442.1"/>
    </source>
</evidence>
<protein>
    <submittedName>
        <fullName evidence="10">Neuronal acetylcholine receptor subunit alpha-10-like</fullName>
    </submittedName>
</protein>
<dbReference type="KEGG" id="lak:106174426"/>
<dbReference type="InterPro" id="IPR006202">
    <property type="entry name" value="Neur_chan_lig-bd"/>
</dbReference>
<name>A0A1S3JM39_LINAN</name>
<dbReference type="InterPro" id="IPR006029">
    <property type="entry name" value="Neurotrans-gated_channel_TM"/>
</dbReference>
<evidence type="ECO:0000256" key="5">
    <source>
        <dbReference type="RuleBase" id="RU000687"/>
    </source>
</evidence>
<feature type="region of interest" description="Disordered" evidence="6">
    <location>
        <begin position="338"/>
        <end position="357"/>
    </location>
</feature>